<reference evidence="1 2" key="1">
    <citation type="submission" date="2019-06" db="EMBL/GenBank/DDBJ databases">
        <title>WGS assembly of Gossypium darwinii.</title>
        <authorList>
            <person name="Chen Z.J."/>
            <person name="Sreedasyam A."/>
            <person name="Ando A."/>
            <person name="Song Q."/>
            <person name="De L."/>
            <person name="Hulse-Kemp A."/>
            <person name="Ding M."/>
            <person name="Ye W."/>
            <person name="Kirkbride R."/>
            <person name="Jenkins J."/>
            <person name="Plott C."/>
            <person name="Lovell J."/>
            <person name="Lin Y.-M."/>
            <person name="Vaughn R."/>
            <person name="Liu B."/>
            <person name="Li W."/>
            <person name="Simpson S."/>
            <person name="Scheffler B."/>
            <person name="Saski C."/>
            <person name="Grover C."/>
            <person name="Hu G."/>
            <person name="Conover J."/>
            <person name="Carlson J."/>
            <person name="Shu S."/>
            <person name="Boston L."/>
            <person name="Williams M."/>
            <person name="Peterson D."/>
            <person name="Mcgee K."/>
            <person name="Jones D."/>
            <person name="Wendel J."/>
            <person name="Stelly D."/>
            <person name="Grimwood J."/>
            <person name="Schmutz J."/>
        </authorList>
    </citation>
    <scope>NUCLEOTIDE SEQUENCE [LARGE SCALE GENOMIC DNA]</scope>
    <source>
        <strain evidence="1">1808015.09</strain>
    </source>
</reference>
<organism evidence="1 2">
    <name type="scientific">Gossypium darwinii</name>
    <name type="common">Darwin's cotton</name>
    <name type="synonym">Gossypium barbadense var. darwinii</name>
    <dbReference type="NCBI Taxonomy" id="34276"/>
    <lineage>
        <taxon>Eukaryota</taxon>
        <taxon>Viridiplantae</taxon>
        <taxon>Streptophyta</taxon>
        <taxon>Embryophyta</taxon>
        <taxon>Tracheophyta</taxon>
        <taxon>Spermatophyta</taxon>
        <taxon>Magnoliopsida</taxon>
        <taxon>eudicotyledons</taxon>
        <taxon>Gunneridae</taxon>
        <taxon>Pentapetalae</taxon>
        <taxon>rosids</taxon>
        <taxon>malvids</taxon>
        <taxon>Malvales</taxon>
        <taxon>Malvaceae</taxon>
        <taxon>Malvoideae</taxon>
        <taxon>Gossypium</taxon>
    </lineage>
</organism>
<evidence type="ECO:0000313" key="2">
    <source>
        <dbReference type="Proteomes" id="UP000323506"/>
    </source>
</evidence>
<name>A0A5D2GIF3_GOSDA</name>
<dbReference type="AlphaFoldDB" id="A0A5D2GIF3"/>
<gene>
    <name evidence="1" type="ORF">ES288_A05G190100v1</name>
</gene>
<dbReference type="EMBL" id="CM017692">
    <property type="protein sequence ID" value="TYH17420.1"/>
    <property type="molecule type" value="Genomic_DNA"/>
</dbReference>
<keyword evidence="2" id="KW-1185">Reference proteome</keyword>
<accession>A0A5D2GIF3</accession>
<evidence type="ECO:0000313" key="1">
    <source>
        <dbReference type="EMBL" id="TYH17420.1"/>
    </source>
</evidence>
<dbReference type="Proteomes" id="UP000323506">
    <property type="component" value="Chromosome A05"/>
</dbReference>
<protein>
    <submittedName>
        <fullName evidence="1">Uncharacterized protein</fullName>
    </submittedName>
</protein>
<proteinExistence type="predicted"/>
<sequence>MQPAAARHQFPVDEDGGSARPLQSLTECTVVYSWGFVLLALKKYRGKKLRCSDSTVLMSDRCLLKCYSY</sequence>